<dbReference type="Proteomes" id="UP000237846">
    <property type="component" value="Unassembled WGS sequence"/>
</dbReference>
<dbReference type="PANTHER" id="PTHR30483">
    <property type="entry name" value="LEUCINE-SPECIFIC-BINDING PROTEIN"/>
    <property type="match status" value="1"/>
</dbReference>
<proteinExistence type="inferred from homology"/>
<gene>
    <name evidence="5" type="ORF">CLV72_104209</name>
</gene>
<reference evidence="5 6" key="1">
    <citation type="submission" date="2018-03" db="EMBL/GenBank/DDBJ databases">
        <title>Genomic Encyclopedia of Archaeal and Bacterial Type Strains, Phase II (KMG-II): from individual species to whole genera.</title>
        <authorList>
            <person name="Goeker M."/>
        </authorList>
    </citation>
    <scope>NUCLEOTIDE SEQUENCE [LARGE SCALE GENOMIC DNA]</scope>
    <source>
        <strain evidence="5 6">DSM 45601</strain>
    </source>
</reference>
<dbReference type="PROSITE" id="PS51257">
    <property type="entry name" value="PROKAR_LIPOPROTEIN"/>
    <property type="match status" value="1"/>
</dbReference>
<dbReference type="OrthoDB" id="7337537at2"/>
<dbReference type="Gene3D" id="3.40.50.2300">
    <property type="match status" value="2"/>
</dbReference>
<dbReference type="Pfam" id="PF13458">
    <property type="entry name" value="Peripla_BP_6"/>
    <property type="match status" value="1"/>
</dbReference>
<evidence type="ECO:0000256" key="1">
    <source>
        <dbReference type="ARBA" id="ARBA00010062"/>
    </source>
</evidence>
<dbReference type="InterPro" id="IPR028081">
    <property type="entry name" value="Leu-bd"/>
</dbReference>
<evidence type="ECO:0000313" key="6">
    <source>
        <dbReference type="Proteomes" id="UP000237846"/>
    </source>
</evidence>
<evidence type="ECO:0000256" key="3">
    <source>
        <dbReference type="SAM" id="SignalP"/>
    </source>
</evidence>
<comment type="caution">
    <text evidence="5">The sequence shown here is derived from an EMBL/GenBank/DDBJ whole genome shotgun (WGS) entry which is preliminary data.</text>
</comment>
<keyword evidence="2 3" id="KW-0732">Signal</keyword>
<evidence type="ECO:0000313" key="5">
    <source>
        <dbReference type="EMBL" id="PRX98631.1"/>
    </source>
</evidence>
<dbReference type="AlphaFoldDB" id="A0A2T0Q4J6"/>
<dbReference type="PANTHER" id="PTHR30483:SF6">
    <property type="entry name" value="PERIPLASMIC BINDING PROTEIN OF ABC TRANSPORTER FOR NATURAL AMINO ACIDS"/>
    <property type="match status" value="1"/>
</dbReference>
<protein>
    <submittedName>
        <fullName evidence="5">Amino acid/amide ABC transporter substrate-binding protein (HAAT family)</fullName>
    </submittedName>
</protein>
<evidence type="ECO:0000256" key="2">
    <source>
        <dbReference type="ARBA" id="ARBA00022729"/>
    </source>
</evidence>
<sequence length="417" mass="42940">MLRTRALRFAAVTAAASLALAACGGDGGEGAGGTDGGEGEPLIIGAIFPETGDLSHLGPPQIEAAEYAVQEINAAGGVLGQEIPTLLRGDEANDPARAGEAADRILADGADAIIGAASTGMTMSFIDRVIDAEVVQCSGSNTAPNLTTYEDNGFYFRTAPSDALQGPVLAETVFNDGHSTVAIAFRADDYGQGLADATAAGLEELGAEVVMNEGYDPNSANFDAVVNQITNAEPDAVVLPSFEEGVQILTPLLEAGYTPDQIYSADGMRSETMGETVDPDDPGVIGGFSGTAPASVENEEFDSGLREFAPELEVFQYAPQVFDCVTIVALAAEAAGSTSAADFSQEMVNVTREGEACSSFAECRDLLADGTDINYEGASGPVDFTDAGEPGTARIEIWEHDDEGVQSVVDTVDAGPL</sequence>
<comment type="similarity">
    <text evidence="1">Belongs to the leucine-binding protein family.</text>
</comment>
<dbReference type="SUPFAM" id="SSF53822">
    <property type="entry name" value="Periplasmic binding protein-like I"/>
    <property type="match status" value="1"/>
</dbReference>
<name>A0A2T0Q4J6_9ACTN</name>
<feature type="signal peptide" evidence="3">
    <location>
        <begin position="1"/>
        <end position="21"/>
    </location>
</feature>
<dbReference type="CDD" id="cd06346">
    <property type="entry name" value="PBP1_ABC_ligand_binding-like"/>
    <property type="match status" value="1"/>
</dbReference>
<dbReference type="EMBL" id="PVZC01000004">
    <property type="protein sequence ID" value="PRX98631.1"/>
    <property type="molecule type" value="Genomic_DNA"/>
</dbReference>
<keyword evidence="6" id="KW-1185">Reference proteome</keyword>
<evidence type="ECO:0000259" key="4">
    <source>
        <dbReference type="Pfam" id="PF13458"/>
    </source>
</evidence>
<dbReference type="InterPro" id="IPR051010">
    <property type="entry name" value="BCAA_transport"/>
</dbReference>
<dbReference type="RefSeq" id="WP_106245946.1">
    <property type="nucleotide sequence ID" value="NZ_PVZC01000004.1"/>
</dbReference>
<dbReference type="InterPro" id="IPR028082">
    <property type="entry name" value="Peripla_BP_I"/>
</dbReference>
<organism evidence="5 6">
    <name type="scientific">Allonocardiopsis opalescens</name>
    <dbReference type="NCBI Taxonomy" id="1144618"/>
    <lineage>
        <taxon>Bacteria</taxon>
        <taxon>Bacillati</taxon>
        <taxon>Actinomycetota</taxon>
        <taxon>Actinomycetes</taxon>
        <taxon>Streptosporangiales</taxon>
        <taxon>Allonocardiopsis</taxon>
    </lineage>
</organism>
<feature type="domain" description="Leucine-binding protein" evidence="4">
    <location>
        <begin position="44"/>
        <end position="351"/>
    </location>
</feature>
<feature type="chain" id="PRO_5015624950" evidence="3">
    <location>
        <begin position="22"/>
        <end position="417"/>
    </location>
</feature>
<accession>A0A2T0Q4J6</accession>